<keyword evidence="3" id="KW-1185">Reference proteome</keyword>
<gene>
    <name evidence="2" type="ORF">FPE_LOCUS7368</name>
</gene>
<evidence type="ECO:0000313" key="2">
    <source>
        <dbReference type="EMBL" id="CAI9759938.1"/>
    </source>
</evidence>
<name>A0AAD1YYV8_9LAMI</name>
<evidence type="ECO:0000256" key="1">
    <source>
        <dbReference type="SAM" id="MobiDB-lite"/>
    </source>
</evidence>
<organism evidence="2 3">
    <name type="scientific">Fraxinus pennsylvanica</name>
    <dbReference type="NCBI Taxonomy" id="56036"/>
    <lineage>
        <taxon>Eukaryota</taxon>
        <taxon>Viridiplantae</taxon>
        <taxon>Streptophyta</taxon>
        <taxon>Embryophyta</taxon>
        <taxon>Tracheophyta</taxon>
        <taxon>Spermatophyta</taxon>
        <taxon>Magnoliopsida</taxon>
        <taxon>eudicotyledons</taxon>
        <taxon>Gunneridae</taxon>
        <taxon>Pentapetalae</taxon>
        <taxon>asterids</taxon>
        <taxon>lamiids</taxon>
        <taxon>Lamiales</taxon>
        <taxon>Oleaceae</taxon>
        <taxon>Oleeae</taxon>
        <taxon>Fraxinus</taxon>
    </lineage>
</organism>
<protein>
    <submittedName>
        <fullName evidence="2">Uncharacterized protein</fullName>
    </submittedName>
</protein>
<proteinExistence type="predicted"/>
<feature type="region of interest" description="Disordered" evidence="1">
    <location>
        <begin position="1"/>
        <end position="31"/>
    </location>
</feature>
<accession>A0AAD1YYV8</accession>
<dbReference type="EMBL" id="OU503039">
    <property type="protein sequence ID" value="CAI9759938.1"/>
    <property type="molecule type" value="Genomic_DNA"/>
</dbReference>
<dbReference type="Proteomes" id="UP000834106">
    <property type="component" value="Chromosome 4"/>
</dbReference>
<dbReference type="AlphaFoldDB" id="A0AAD1YYV8"/>
<sequence length="125" mass="13853">MNNPSSSPIETSETLPSTGNHAPSPVDSYNNLRATDDHLRIAPVVELPLATNIRRSNRNINLPNYLKDCNIITQNSKECEVYRVIADTNLIQAIFEFEVEEDKVVAGTGVGIIQSVEGRNIKVLY</sequence>
<reference evidence="2" key="1">
    <citation type="submission" date="2023-05" db="EMBL/GenBank/DDBJ databases">
        <authorList>
            <person name="Huff M."/>
        </authorList>
    </citation>
    <scope>NUCLEOTIDE SEQUENCE</scope>
</reference>
<evidence type="ECO:0000313" key="3">
    <source>
        <dbReference type="Proteomes" id="UP000834106"/>
    </source>
</evidence>